<evidence type="ECO:0000313" key="2">
    <source>
        <dbReference type="EMBL" id="KAF4663532.1"/>
    </source>
</evidence>
<reference evidence="2 3" key="1">
    <citation type="submission" date="2020-04" db="EMBL/GenBank/DDBJ databases">
        <title>Perkinsus chesapeaki whole genome sequence.</title>
        <authorList>
            <person name="Bogema D.R."/>
        </authorList>
    </citation>
    <scope>NUCLEOTIDE SEQUENCE [LARGE SCALE GENOMIC DNA]</scope>
    <source>
        <strain evidence="2">ATCC PRA-425</strain>
    </source>
</reference>
<protein>
    <recommendedName>
        <fullName evidence="4">Cystatin domain-containing protein</fullName>
    </recommendedName>
</protein>
<proteinExistence type="predicted"/>
<evidence type="ECO:0008006" key="4">
    <source>
        <dbReference type="Google" id="ProtNLM"/>
    </source>
</evidence>
<gene>
    <name evidence="2" type="ORF">FOL47_005707</name>
</gene>
<evidence type="ECO:0000313" key="3">
    <source>
        <dbReference type="Proteomes" id="UP000591131"/>
    </source>
</evidence>
<dbReference type="Proteomes" id="UP000591131">
    <property type="component" value="Unassembled WGS sequence"/>
</dbReference>
<dbReference type="AlphaFoldDB" id="A0A7J6LW36"/>
<dbReference type="EMBL" id="JAAPAO010000314">
    <property type="protein sequence ID" value="KAF4663532.1"/>
    <property type="molecule type" value="Genomic_DNA"/>
</dbReference>
<comment type="caution">
    <text evidence="2">The sequence shown here is derived from an EMBL/GenBank/DDBJ whole genome shotgun (WGS) entry which is preliminary data.</text>
</comment>
<accession>A0A7J6LW36</accession>
<keyword evidence="3" id="KW-1185">Reference proteome</keyword>
<evidence type="ECO:0000256" key="1">
    <source>
        <dbReference type="SAM" id="SignalP"/>
    </source>
</evidence>
<feature type="signal peptide" evidence="1">
    <location>
        <begin position="1"/>
        <end position="17"/>
    </location>
</feature>
<organism evidence="2 3">
    <name type="scientific">Perkinsus chesapeaki</name>
    <name type="common">Clam parasite</name>
    <name type="synonym">Perkinsus andrewsi</name>
    <dbReference type="NCBI Taxonomy" id="330153"/>
    <lineage>
        <taxon>Eukaryota</taxon>
        <taxon>Sar</taxon>
        <taxon>Alveolata</taxon>
        <taxon>Perkinsozoa</taxon>
        <taxon>Perkinsea</taxon>
        <taxon>Perkinsida</taxon>
        <taxon>Perkinsidae</taxon>
        <taxon>Perkinsus</taxon>
    </lineage>
</organism>
<sequence length="108" mass="11914">MLYVALTVGPILAICMGSEETPPAGTNSQLKPVPLDCFEDIDDPYPSEEECIFPLLNQMVVRAATESITQKVEESSGTEVFPGTYYEVELYQVTAVNNSRMLVFMVSI</sequence>
<name>A0A7J6LW36_PERCH</name>
<feature type="chain" id="PRO_5029765752" description="Cystatin domain-containing protein" evidence="1">
    <location>
        <begin position="18"/>
        <end position="108"/>
    </location>
</feature>
<keyword evidence="1" id="KW-0732">Signal</keyword>